<feature type="transmembrane region" description="Helical" evidence="2">
    <location>
        <begin position="471"/>
        <end position="494"/>
    </location>
</feature>
<organism evidence="3 4">
    <name type="scientific">Roseovarius rhodophyticola</name>
    <dbReference type="NCBI Taxonomy" id="3080827"/>
    <lineage>
        <taxon>Bacteria</taxon>
        <taxon>Pseudomonadati</taxon>
        <taxon>Pseudomonadota</taxon>
        <taxon>Alphaproteobacteria</taxon>
        <taxon>Rhodobacterales</taxon>
        <taxon>Roseobacteraceae</taxon>
        <taxon>Roseovarius</taxon>
    </lineage>
</organism>
<protein>
    <recommendedName>
        <fullName evidence="5">Transmembrane protein</fullName>
    </recommendedName>
</protein>
<gene>
    <name evidence="3" type="ORF">RZS32_018830</name>
</gene>
<keyword evidence="2" id="KW-0472">Membrane</keyword>
<keyword evidence="3" id="KW-0614">Plasmid</keyword>
<dbReference type="NCBIfam" id="NF047336">
    <property type="entry name" value="conj_memb_RcgA"/>
    <property type="match status" value="1"/>
</dbReference>
<feature type="transmembrane region" description="Helical" evidence="2">
    <location>
        <begin position="300"/>
        <end position="323"/>
    </location>
</feature>
<feature type="transmembrane region" description="Helical" evidence="2">
    <location>
        <begin position="199"/>
        <end position="220"/>
    </location>
</feature>
<feature type="compositionally biased region" description="Basic and acidic residues" evidence="1">
    <location>
        <begin position="145"/>
        <end position="155"/>
    </location>
</feature>
<dbReference type="Proteomes" id="UP001281305">
    <property type="component" value="Plasmid unnamed1"/>
</dbReference>
<keyword evidence="4" id="KW-1185">Reference proteome</keyword>
<dbReference type="RefSeq" id="WP_317054377.1">
    <property type="nucleotide sequence ID" value="NZ_CP146607.1"/>
</dbReference>
<feature type="transmembrane region" description="Helical" evidence="2">
    <location>
        <begin position="515"/>
        <end position="533"/>
    </location>
</feature>
<feature type="transmembrane region" description="Helical" evidence="2">
    <location>
        <begin position="362"/>
        <end position="384"/>
    </location>
</feature>
<evidence type="ECO:0000313" key="4">
    <source>
        <dbReference type="Proteomes" id="UP001281305"/>
    </source>
</evidence>
<sequence length="563" mass="62889">MHDKLRKEARKNAKKARKILIKNGRFFAKPQQTEANFKQLFARLAAAGAGRPVDSDGFADGPWTPELLADEISAIEGNDDGVELRSVQVWFQDNDNGISDANIRWLARVFGCGDPEAASQWQAELKAAKERLASERRAKKRHRSSSRDKLDDPKRAARTTAPQIEAIISNNEINLDEQLLLQAKTFAEKCERLLSGATALNLQFGYLLAFCGLGLMNYVFGTLSVTYSPQEGLDKQVGFVWAPTLTVLPLITLPALIFFVSNMNTYWRRTGRAKCISDRVMSINPNSNAAWYAKVNDFSFSFWAIALFSFLFVFGFQWTGIYLPAYHSGDSNGVQIDRYLVALVRPDVISIPQAIVLSAVGYIYTASYISIFMFGLLFSIIVTLDYEDICTTAELEGSVVDRAQLRKEGQKIVWAVFRVVVFALWLATLVKLQITYLQSDSKDFVTWLRVDAATAFGASIPPNGWLDNSSISHFTTFMMMVVTVTIFIVCVMKMRSIFNRLALYDSDYPFTRDKPAITSMFLVIILLSINLVLVGRLNGFSLVLAASAVASVYVLAGPKLRTF</sequence>
<proteinExistence type="predicted"/>
<evidence type="ECO:0000256" key="2">
    <source>
        <dbReference type="SAM" id="Phobius"/>
    </source>
</evidence>
<keyword evidence="2" id="KW-0812">Transmembrane</keyword>
<feature type="transmembrane region" description="Helical" evidence="2">
    <location>
        <begin position="240"/>
        <end position="260"/>
    </location>
</feature>
<feature type="transmembrane region" description="Helical" evidence="2">
    <location>
        <begin position="539"/>
        <end position="556"/>
    </location>
</feature>
<accession>A0ABZ2TK96</accession>
<keyword evidence="2" id="KW-1133">Transmembrane helix</keyword>
<evidence type="ECO:0008006" key="5">
    <source>
        <dbReference type="Google" id="ProtNLM"/>
    </source>
</evidence>
<evidence type="ECO:0000313" key="3">
    <source>
        <dbReference type="EMBL" id="WYK20142.1"/>
    </source>
</evidence>
<feature type="region of interest" description="Disordered" evidence="1">
    <location>
        <begin position="133"/>
        <end position="158"/>
    </location>
</feature>
<dbReference type="EMBL" id="CP146607">
    <property type="protein sequence ID" value="WYK20142.1"/>
    <property type="molecule type" value="Genomic_DNA"/>
</dbReference>
<evidence type="ECO:0000256" key="1">
    <source>
        <dbReference type="SAM" id="MobiDB-lite"/>
    </source>
</evidence>
<feature type="transmembrane region" description="Helical" evidence="2">
    <location>
        <begin position="412"/>
        <end position="434"/>
    </location>
</feature>
<geneLocation type="plasmid" evidence="3 4">
    <name>unnamed1</name>
</geneLocation>
<reference evidence="3 4" key="1">
    <citation type="submission" date="2024-02" db="EMBL/GenBank/DDBJ databases">
        <title>Roseovarius strain W115 nov., isolated from a marine algae.</title>
        <authorList>
            <person name="Lee M.W."/>
            <person name="Lee J.K."/>
            <person name="Kim J.M."/>
            <person name="Choi D.G."/>
            <person name="Baek J.H."/>
            <person name="Bayburt H."/>
            <person name="Jung J.J."/>
            <person name="Han D.M."/>
            <person name="Jeon C.O."/>
        </authorList>
    </citation>
    <scope>NUCLEOTIDE SEQUENCE [LARGE SCALE GENOMIC DNA]</scope>
    <source>
        <strain evidence="3 4">W115</strain>
        <plasmid evidence="3 4">unnamed1</plasmid>
    </source>
</reference>
<name>A0ABZ2TK96_9RHOB</name>
<dbReference type="InterPro" id="IPR058114">
    <property type="entry name" value="RcgA-like"/>
</dbReference>